<dbReference type="PANTHER" id="PTHR44757:SF2">
    <property type="entry name" value="BIOFILM ARCHITECTURE MAINTENANCE PROTEIN MBAA"/>
    <property type="match status" value="1"/>
</dbReference>
<evidence type="ECO:0000256" key="2">
    <source>
        <dbReference type="SAM" id="Phobius"/>
    </source>
</evidence>
<dbReference type="Gene3D" id="3.30.70.270">
    <property type="match status" value="1"/>
</dbReference>
<dbReference type="Gene3D" id="3.30.450.20">
    <property type="entry name" value="PAS domain"/>
    <property type="match status" value="1"/>
</dbReference>
<dbReference type="Pfam" id="PF13188">
    <property type="entry name" value="PAS_8"/>
    <property type="match status" value="1"/>
</dbReference>
<dbReference type="SMART" id="SM00091">
    <property type="entry name" value="PAS"/>
    <property type="match status" value="1"/>
</dbReference>
<dbReference type="KEGG" id="pdv:FFU37_06915"/>
<keyword evidence="2" id="KW-0812">Transmembrane</keyword>
<dbReference type="InterPro" id="IPR029787">
    <property type="entry name" value="Nucleotide_cyclase"/>
</dbReference>
<dbReference type="GeneID" id="88775374"/>
<gene>
    <name evidence="5" type="ORF">FFU37_06915</name>
</gene>
<protein>
    <submittedName>
        <fullName evidence="5">Diguanylate cyclase</fullName>
    </submittedName>
</protein>
<dbReference type="InterPro" id="IPR052155">
    <property type="entry name" value="Biofilm_reg_signaling"/>
</dbReference>
<dbReference type="RefSeq" id="WP_138489076.1">
    <property type="nucleotide sequence ID" value="NZ_CP040558.1"/>
</dbReference>
<dbReference type="Gene3D" id="6.10.340.10">
    <property type="match status" value="1"/>
</dbReference>
<dbReference type="GO" id="GO:0016020">
    <property type="term" value="C:membrane"/>
    <property type="evidence" value="ECO:0007669"/>
    <property type="project" value="InterPro"/>
</dbReference>
<feature type="transmembrane region" description="Helical" evidence="2">
    <location>
        <begin position="153"/>
        <end position="175"/>
    </location>
</feature>
<dbReference type="InterPro" id="IPR000014">
    <property type="entry name" value="PAS"/>
</dbReference>
<dbReference type="SUPFAM" id="SSF55073">
    <property type="entry name" value="Nucleotide cyclase"/>
    <property type="match status" value="1"/>
</dbReference>
<dbReference type="SMART" id="SM00267">
    <property type="entry name" value="GGDEF"/>
    <property type="match status" value="1"/>
</dbReference>
<dbReference type="GO" id="GO:0007165">
    <property type="term" value="P:signal transduction"/>
    <property type="evidence" value="ECO:0007669"/>
    <property type="project" value="InterPro"/>
</dbReference>
<dbReference type="InterPro" id="IPR043128">
    <property type="entry name" value="Rev_trsase/Diguanyl_cyclase"/>
</dbReference>
<keyword evidence="2" id="KW-0472">Membrane</keyword>
<sequence>MIKIISQKLYIRVAISIALVAIVVSLVSSMLSYYSGFKEKKNTNYLLVQQLAQTMEKTAAIAAYLNDRELSQEIINGLLSNDLVQGASLEGEVNPKGEMDLFIAKGSTNKKNEAVLIKLVHPFIEDTFIGVLAIYPDDNFIEQQAQSALIKEFILMLIQSIVIAFFVSLVVQRWLTQPIQNLTDSFAKINPSEPETLKMLTFKQGKRDEISRLTQGINALMHELHLTISNEQTLRKKTQELEAKFRLIFEQASAGICLLDDKNIITTFNPAFKHYFTVPGEEELPTLHFPELLSNVDELQSLLADIRSAKNPPQTTLDVECKVGYKTVWFHCLFVRLTDQRDTKRNPKQEQLVEVILHDVTERAEREQQTRFEADHDPLTGLLNRRAGEKRLKKALRECIKHNEHLVLMMIDLDKFKPINDTYGHEAGDKVLIEIAHRFKTLFHEKNDMCIRLGGDEFIVAQQIKTYDKTATQQKANALLNELKYDINIAQNKTCAVGASIGIAIAPYDGNELHQLMHNGDKTLYHVKETGRGQIAFYDEFKK</sequence>
<dbReference type="InterPro" id="IPR000160">
    <property type="entry name" value="GGDEF_dom"/>
</dbReference>
<evidence type="ECO:0000313" key="6">
    <source>
        <dbReference type="Proteomes" id="UP000310065"/>
    </source>
</evidence>
<proteinExistence type="predicted"/>
<dbReference type="PANTHER" id="PTHR44757">
    <property type="entry name" value="DIGUANYLATE CYCLASE DGCP"/>
    <property type="match status" value="1"/>
</dbReference>
<dbReference type="NCBIfam" id="TIGR00229">
    <property type="entry name" value="sensory_box"/>
    <property type="match status" value="1"/>
</dbReference>
<dbReference type="InterPro" id="IPR035965">
    <property type="entry name" value="PAS-like_dom_sf"/>
</dbReference>
<dbReference type="EMBL" id="CP040558">
    <property type="protein sequence ID" value="QCU74213.1"/>
    <property type="molecule type" value="Genomic_DNA"/>
</dbReference>
<accession>A0A4P9J0H4</accession>
<name>A0A4P9J0H4_9GAMM</name>
<feature type="domain" description="HAMP" evidence="3">
    <location>
        <begin position="173"/>
        <end position="229"/>
    </location>
</feature>
<dbReference type="GO" id="GO:0003824">
    <property type="term" value="F:catalytic activity"/>
    <property type="evidence" value="ECO:0007669"/>
    <property type="project" value="UniProtKB-ARBA"/>
</dbReference>
<dbReference type="InterPro" id="IPR003660">
    <property type="entry name" value="HAMP_dom"/>
</dbReference>
<comment type="cofactor">
    <cofactor evidence="1">
        <name>Mg(2+)</name>
        <dbReference type="ChEBI" id="CHEBI:18420"/>
    </cofactor>
</comment>
<dbReference type="CDD" id="cd01949">
    <property type="entry name" value="GGDEF"/>
    <property type="match status" value="1"/>
</dbReference>
<dbReference type="PROSITE" id="PS50885">
    <property type="entry name" value="HAMP"/>
    <property type="match status" value="1"/>
</dbReference>
<dbReference type="Pfam" id="PF00990">
    <property type="entry name" value="GGDEF"/>
    <property type="match status" value="1"/>
</dbReference>
<dbReference type="FunFam" id="3.30.70.270:FF:000001">
    <property type="entry name" value="Diguanylate cyclase domain protein"/>
    <property type="match status" value="1"/>
</dbReference>
<feature type="transmembrane region" description="Helical" evidence="2">
    <location>
        <begin position="13"/>
        <end position="34"/>
    </location>
</feature>
<evidence type="ECO:0000256" key="1">
    <source>
        <dbReference type="ARBA" id="ARBA00001946"/>
    </source>
</evidence>
<evidence type="ECO:0000259" key="4">
    <source>
        <dbReference type="PROSITE" id="PS50887"/>
    </source>
</evidence>
<dbReference type="Proteomes" id="UP000310065">
    <property type="component" value="Chromosome L1"/>
</dbReference>
<evidence type="ECO:0000259" key="3">
    <source>
        <dbReference type="PROSITE" id="PS50885"/>
    </source>
</evidence>
<evidence type="ECO:0000313" key="5">
    <source>
        <dbReference type="EMBL" id="QCU74213.1"/>
    </source>
</evidence>
<keyword evidence="2" id="KW-1133">Transmembrane helix</keyword>
<feature type="domain" description="GGDEF" evidence="4">
    <location>
        <begin position="404"/>
        <end position="540"/>
    </location>
</feature>
<reference evidence="5 6" key="1">
    <citation type="submission" date="2019-05" db="EMBL/GenBank/DDBJ databases">
        <title>Complete genome sequence of Pseudoalteromonas sp. 16-SW-7(T) isolated from the Okhotsk Sea, Russia.</title>
        <authorList>
            <person name="Nguyen T.H."/>
            <person name="Nedashkovskaya O.I."/>
            <person name="Kim S.-G."/>
        </authorList>
    </citation>
    <scope>NUCLEOTIDE SEQUENCE [LARGE SCALE GENOMIC DNA]</scope>
    <source>
        <strain evidence="5 6">16-SW-7</strain>
    </source>
</reference>
<dbReference type="SUPFAM" id="SSF55785">
    <property type="entry name" value="PYP-like sensor domain (PAS domain)"/>
    <property type="match status" value="1"/>
</dbReference>
<dbReference type="NCBIfam" id="TIGR00254">
    <property type="entry name" value="GGDEF"/>
    <property type="match status" value="1"/>
</dbReference>
<dbReference type="AlphaFoldDB" id="A0A4P9J0H4"/>
<organism evidence="5 6">
    <name type="scientific">Pseudoalteromonas distincta</name>
    <dbReference type="NCBI Taxonomy" id="77608"/>
    <lineage>
        <taxon>Bacteria</taxon>
        <taxon>Pseudomonadati</taxon>
        <taxon>Pseudomonadota</taxon>
        <taxon>Gammaproteobacteria</taxon>
        <taxon>Alteromonadales</taxon>
        <taxon>Pseudoalteromonadaceae</taxon>
        <taxon>Pseudoalteromonas</taxon>
    </lineage>
</organism>
<dbReference type="PROSITE" id="PS50887">
    <property type="entry name" value="GGDEF"/>
    <property type="match status" value="1"/>
</dbReference>